<evidence type="ECO:0000313" key="3">
    <source>
        <dbReference type="EMBL" id="GGF07703.1"/>
    </source>
</evidence>
<reference evidence="3" key="1">
    <citation type="journal article" date="2014" name="Int. J. Syst. Evol. Microbiol.">
        <title>Complete genome sequence of Corynebacterium casei LMG S-19264T (=DSM 44701T), isolated from a smear-ripened cheese.</title>
        <authorList>
            <consortium name="US DOE Joint Genome Institute (JGI-PGF)"/>
            <person name="Walter F."/>
            <person name="Albersmeier A."/>
            <person name="Kalinowski J."/>
            <person name="Ruckert C."/>
        </authorList>
    </citation>
    <scope>NUCLEOTIDE SEQUENCE</scope>
    <source>
        <strain evidence="3">CGMCC 1.15725</strain>
    </source>
</reference>
<evidence type="ECO:0000259" key="2">
    <source>
        <dbReference type="PROSITE" id="PS51352"/>
    </source>
</evidence>
<proteinExistence type="predicted"/>
<organism evidence="3 4">
    <name type="scientific">Aliidongia dinghuensis</name>
    <dbReference type="NCBI Taxonomy" id="1867774"/>
    <lineage>
        <taxon>Bacteria</taxon>
        <taxon>Pseudomonadati</taxon>
        <taxon>Pseudomonadota</taxon>
        <taxon>Alphaproteobacteria</taxon>
        <taxon>Rhodospirillales</taxon>
        <taxon>Dongiaceae</taxon>
        <taxon>Aliidongia</taxon>
    </lineage>
</organism>
<keyword evidence="1" id="KW-0732">Signal</keyword>
<accession>A0A8J2YQA7</accession>
<reference evidence="3" key="2">
    <citation type="submission" date="2020-09" db="EMBL/GenBank/DDBJ databases">
        <authorList>
            <person name="Sun Q."/>
            <person name="Zhou Y."/>
        </authorList>
    </citation>
    <scope>NUCLEOTIDE SEQUENCE</scope>
    <source>
        <strain evidence="3">CGMCC 1.15725</strain>
    </source>
</reference>
<dbReference type="Gene3D" id="3.40.30.10">
    <property type="entry name" value="Glutaredoxin"/>
    <property type="match status" value="1"/>
</dbReference>
<name>A0A8J2YQA7_9PROT</name>
<sequence>MARSVLTIPGAIPVAISAAIAVLAISGAALAAPPSAAPVVTADQVQAAPHPYDESADAHQTLAAAFAAAKSSGKKVLVDFGANWCPDCRALGGILALDQIRSYVAAHYEVAVIDVGRFNKNLDIPAAYGFKLRGIPTVMVVDPGSNQVLNRDGLEALGDAGTMPPQAVVDQLVRWTERPAG</sequence>
<dbReference type="SUPFAM" id="SSF52833">
    <property type="entry name" value="Thioredoxin-like"/>
    <property type="match status" value="1"/>
</dbReference>
<evidence type="ECO:0000313" key="4">
    <source>
        <dbReference type="Proteomes" id="UP000646365"/>
    </source>
</evidence>
<dbReference type="AlphaFoldDB" id="A0A8J2YQA7"/>
<dbReference type="PROSITE" id="PS51352">
    <property type="entry name" value="THIOREDOXIN_2"/>
    <property type="match status" value="1"/>
</dbReference>
<dbReference type="Proteomes" id="UP000646365">
    <property type="component" value="Unassembled WGS sequence"/>
</dbReference>
<evidence type="ECO:0000256" key="1">
    <source>
        <dbReference type="SAM" id="SignalP"/>
    </source>
</evidence>
<comment type="caution">
    <text evidence="3">The sequence shown here is derived from an EMBL/GenBank/DDBJ whole genome shotgun (WGS) entry which is preliminary data.</text>
</comment>
<dbReference type="Pfam" id="PF13899">
    <property type="entry name" value="Thioredoxin_7"/>
    <property type="match status" value="1"/>
</dbReference>
<gene>
    <name evidence="3" type="ORF">GCM10011611_11480</name>
</gene>
<dbReference type="EMBL" id="BMJQ01000002">
    <property type="protein sequence ID" value="GGF07703.1"/>
    <property type="molecule type" value="Genomic_DNA"/>
</dbReference>
<keyword evidence="4" id="KW-1185">Reference proteome</keyword>
<feature type="signal peptide" evidence="1">
    <location>
        <begin position="1"/>
        <end position="31"/>
    </location>
</feature>
<dbReference type="InterPro" id="IPR036249">
    <property type="entry name" value="Thioredoxin-like_sf"/>
</dbReference>
<dbReference type="InterPro" id="IPR013766">
    <property type="entry name" value="Thioredoxin_domain"/>
</dbReference>
<dbReference type="RefSeq" id="WP_189043402.1">
    <property type="nucleotide sequence ID" value="NZ_BMJQ01000002.1"/>
</dbReference>
<feature type="chain" id="PRO_5035307180" description="Thioredoxin domain-containing protein" evidence="1">
    <location>
        <begin position="32"/>
        <end position="181"/>
    </location>
</feature>
<dbReference type="CDD" id="cd02947">
    <property type="entry name" value="TRX_family"/>
    <property type="match status" value="1"/>
</dbReference>
<feature type="domain" description="Thioredoxin" evidence="2">
    <location>
        <begin position="26"/>
        <end position="174"/>
    </location>
</feature>
<protein>
    <recommendedName>
        <fullName evidence="2">Thioredoxin domain-containing protein</fullName>
    </recommendedName>
</protein>